<accession>A0A5C5YHL8</accession>
<sequence length="41" mass="4650">MPPARRDSLSEQEMAPERVNLSIWFFPVLRAKTSPPLPEVG</sequence>
<keyword evidence="2" id="KW-1185">Reference proteome</keyword>
<organism evidence="1 2">
    <name type="scientific">Allorhodopirellula solitaria</name>
    <dbReference type="NCBI Taxonomy" id="2527987"/>
    <lineage>
        <taxon>Bacteria</taxon>
        <taxon>Pseudomonadati</taxon>
        <taxon>Planctomycetota</taxon>
        <taxon>Planctomycetia</taxon>
        <taxon>Pirellulales</taxon>
        <taxon>Pirellulaceae</taxon>
        <taxon>Allorhodopirellula</taxon>
    </lineage>
</organism>
<protein>
    <submittedName>
        <fullName evidence="1">Uncharacterized protein</fullName>
    </submittedName>
</protein>
<evidence type="ECO:0000313" key="1">
    <source>
        <dbReference type="EMBL" id="TWT74331.1"/>
    </source>
</evidence>
<reference evidence="1 2" key="1">
    <citation type="submission" date="2019-02" db="EMBL/GenBank/DDBJ databases">
        <title>Deep-cultivation of Planctomycetes and their phenomic and genomic characterization uncovers novel biology.</title>
        <authorList>
            <person name="Wiegand S."/>
            <person name="Jogler M."/>
            <person name="Boedeker C."/>
            <person name="Pinto D."/>
            <person name="Vollmers J."/>
            <person name="Rivas-Marin E."/>
            <person name="Kohn T."/>
            <person name="Peeters S.H."/>
            <person name="Heuer A."/>
            <person name="Rast P."/>
            <person name="Oberbeckmann S."/>
            <person name="Bunk B."/>
            <person name="Jeske O."/>
            <person name="Meyerdierks A."/>
            <person name="Storesund J.E."/>
            <person name="Kallscheuer N."/>
            <person name="Luecker S."/>
            <person name="Lage O.M."/>
            <person name="Pohl T."/>
            <person name="Merkel B.J."/>
            <person name="Hornburger P."/>
            <person name="Mueller R.-W."/>
            <person name="Bruemmer F."/>
            <person name="Labrenz M."/>
            <person name="Spormann A.M."/>
            <person name="Op Den Camp H."/>
            <person name="Overmann J."/>
            <person name="Amann R."/>
            <person name="Jetten M.S.M."/>
            <person name="Mascher T."/>
            <person name="Medema M.H."/>
            <person name="Devos D.P."/>
            <person name="Kaster A.-K."/>
            <person name="Ovreas L."/>
            <person name="Rohde M."/>
            <person name="Galperin M.Y."/>
            <person name="Jogler C."/>
        </authorList>
    </citation>
    <scope>NUCLEOTIDE SEQUENCE [LARGE SCALE GENOMIC DNA]</scope>
    <source>
        <strain evidence="1 2">CA85</strain>
    </source>
</reference>
<evidence type="ECO:0000313" key="2">
    <source>
        <dbReference type="Proteomes" id="UP000318053"/>
    </source>
</evidence>
<comment type="caution">
    <text evidence="1">The sequence shown here is derived from an EMBL/GenBank/DDBJ whole genome shotgun (WGS) entry which is preliminary data.</text>
</comment>
<name>A0A5C5YHL8_9BACT</name>
<dbReference type="EMBL" id="SJPK01000002">
    <property type="protein sequence ID" value="TWT74331.1"/>
    <property type="molecule type" value="Genomic_DNA"/>
</dbReference>
<proteinExistence type="predicted"/>
<dbReference type="Proteomes" id="UP000318053">
    <property type="component" value="Unassembled WGS sequence"/>
</dbReference>
<dbReference type="AlphaFoldDB" id="A0A5C5YHL8"/>
<gene>
    <name evidence="1" type="ORF">CA85_12190</name>
</gene>